<protein>
    <submittedName>
        <fullName evidence="1">Uncharacterized protein</fullName>
    </submittedName>
</protein>
<dbReference type="EMBL" id="JXSL01000033">
    <property type="protein sequence ID" value="KIL96908.1"/>
    <property type="molecule type" value="Genomic_DNA"/>
</dbReference>
<dbReference type="Pfam" id="PF24752">
    <property type="entry name" value="DUF7697"/>
    <property type="match status" value="1"/>
</dbReference>
<evidence type="ECO:0000313" key="1">
    <source>
        <dbReference type="EMBL" id="KIL96908.1"/>
    </source>
</evidence>
<reference evidence="1 2" key="1">
    <citation type="submission" date="2015-01" db="EMBL/GenBank/DDBJ databases">
        <title>Genome Sequence of Magnetospirillum magnetotacticum Strain MS-1.</title>
        <authorList>
            <person name="Marinov G.K."/>
            <person name="Smalley M.D."/>
            <person name="DeSalvo G."/>
        </authorList>
    </citation>
    <scope>NUCLEOTIDE SEQUENCE [LARGE SCALE GENOMIC DNA]</scope>
    <source>
        <strain evidence="1 2">MS-1</strain>
    </source>
</reference>
<organism evidence="1 2">
    <name type="scientific">Paramagnetospirillum magnetotacticum MS-1</name>
    <dbReference type="NCBI Taxonomy" id="272627"/>
    <lineage>
        <taxon>Bacteria</taxon>
        <taxon>Pseudomonadati</taxon>
        <taxon>Pseudomonadota</taxon>
        <taxon>Alphaproteobacteria</taxon>
        <taxon>Rhodospirillales</taxon>
        <taxon>Magnetospirillaceae</taxon>
        <taxon>Paramagnetospirillum</taxon>
    </lineage>
</organism>
<dbReference type="STRING" id="272627.CCC_01401"/>
<evidence type="ECO:0000313" key="2">
    <source>
        <dbReference type="Proteomes" id="UP000031971"/>
    </source>
</evidence>
<dbReference type="Proteomes" id="UP000031971">
    <property type="component" value="Unassembled WGS sequence"/>
</dbReference>
<sequence length="56" mass="5631">MNGATITGIDLTASLTLGVGLGYCPRAMAELLPHAEAGMVEGLASLHQGEADHGDP</sequence>
<comment type="caution">
    <text evidence="1">The sequence shown here is derived from an EMBL/GenBank/DDBJ whole genome shotgun (WGS) entry which is preliminary data.</text>
</comment>
<dbReference type="AlphaFoldDB" id="A0A0C2YP69"/>
<gene>
    <name evidence="1" type="ORF">CCC_01401</name>
</gene>
<proteinExistence type="predicted"/>
<keyword evidence="2" id="KW-1185">Reference proteome</keyword>
<dbReference type="RefSeq" id="WP_009870308.1">
    <property type="nucleotide sequence ID" value="NZ_JXSL01000033.1"/>
</dbReference>
<accession>A0A0C2YP69</accession>
<dbReference type="InterPro" id="IPR056114">
    <property type="entry name" value="DUF7697"/>
</dbReference>
<name>A0A0C2YP69_PARME</name>